<comment type="caution">
    <text evidence="2">The sequence shown here is derived from an EMBL/GenBank/DDBJ whole genome shotgun (WGS) entry which is preliminary data.</text>
</comment>
<proteinExistence type="predicted"/>
<evidence type="ECO:0000313" key="2">
    <source>
        <dbReference type="EMBL" id="KAK7486542.1"/>
    </source>
</evidence>
<evidence type="ECO:0000256" key="1">
    <source>
        <dbReference type="SAM" id="MobiDB-lite"/>
    </source>
</evidence>
<name>A0ABD0KHM7_9CAEN</name>
<keyword evidence="3" id="KW-1185">Reference proteome</keyword>
<reference evidence="2 3" key="1">
    <citation type="journal article" date="2023" name="Sci. Data">
        <title>Genome assembly of the Korean intertidal mud-creeper Batillaria attramentaria.</title>
        <authorList>
            <person name="Patra A.K."/>
            <person name="Ho P.T."/>
            <person name="Jun S."/>
            <person name="Lee S.J."/>
            <person name="Kim Y."/>
            <person name="Won Y.J."/>
        </authorList>
    </citation>
    <scope>NUCLEOTIDE SEQUENCE [LARGE SCALE GENOMIC DNA]</scope>
    <source>
        <strain evidence="2">Wonlab-2016</strain>
    </source>
</reference>
<accession>A0ABD0KHM7</accession>
<feature type="region of interest" description="Disordered" evidence="1">
    <location>
        <begin position="69"/>
        <end position="91"/>
    </location>
</feature>
<sequence>MIYRLVRIDYLSHSIFNTCDGGGRNRRSACPSVHHSVLQHPFTEQASTDRTRDEYNRNLQSAPGVSVVSEGLRGQTVPASARSYRPQPAMQ</sequence>
<dbReference type="AlphaFoldDB" id="A0ABD0KHM7"/>
<organism evidence="2 3">
    <name type="scientific">Batillaria attramentaria</name>
    <dbReference type="NCBI Taxonomy" id="370345"/>
    <lineage>
        <taxon>Eukaryota</taxon>
        <taxon>Metazoa</taxon>
        <taxon>Spiralia</taxon>
        <taxon>Lophotrochozoa</taxon>
        <taxon>Mollusca</taxon>
        <taxon>Gastropoda</taxon>
        <taxon>Caenogastropoda</taxon>
        <taxon>Sorbeoconcha</taxon>
        <taxon>Cerithioidea</taxon>
        <taxon>Batillariidae</taxon>
        <taxon>Batillaria</taxon>
    </lineage>
</organism>
<dbReference type="EMBL" id="JACVVK020000177">
    <property type="protein sequence ID" value="KAK7486542.1"/>
    <property type="molecule type" value="Genomic_DNA"/>
</dbReference>
<dbReference type="Proteomes" id="UP001519460">
    <property type="component" value="Unassembled WGS sequence"/>
</dbReference>
<gene>
    <name evidence="2" type="ORF">BaRGS_00022208</name>
</gene>
<protein>
    <submittedName>
        <fullName evidence="2">Uncharacterized protein</fullName>
    </submittedName>
</protein>
<evidence type="ECO:0000313" key="3">
    <source>
        <dbReference type="Proteomes" id="UP001519460"/>
    </source>
</evidence>